<dbReference type="PANTHER" id="PTHR23309:SF51">
    <property type="entry name" value="3-HYDROXYACYL-COA DEHYDROGENASE-RELATED"/>
    <property type="match status" value="1"/>
</dbReference>
<keyword evidence="20" id="KW-1185">Reference proteome</keyword>
<dbReference type="EMBL" id="FQXE01000003">
    <property type="protein sequence ID" value="SHH36619.1"/>
    <property type="molecule type" value="Genomic_DNA"/>
</dbReference>
<evidence type="ECO:0000256" key="6">
    <source>
        <dbReference type="ARBA" id="ARBA00022963"/>
    </source>
</evidence>
<reference evidence="19 20" key="1">
    <citation type="submission" date="2016-11" db="EMBL/GenBank/DDBJ databases">
        <authorList>
            <person name="Jaros S."/>
            <person name="Januszkiewicz K."/>
            <person name="Wedrychowicz H."/>
        </authorList>
    </citation>
    <scope>NUCLEOTIDE SEQUENCE [LARGE SCALE GENOMIC DNA]</scope>
    <source>
        <strain evidence="19 20">CGMCC 1.10190</strain>
    </source>
</reference>
<organism evidence="19 20">
    <name type="scientific">Pollutimonas bauzanensis</name>
    <dbReference type="NCBI Taxonomy" id="658167"/>
    <lineage>
        <taxon>Bacteria</taxon>
        <taxon>Pseudomonadati</taxon>
        <taxon>Pseudomonadota</taxon>
        <taxon>Betaproteobacteria</taxon>
        <taxon>Burkholderiales</taxon>
        <taxon>Alcaligenaceae</taxon>
        <taxon>Pollutimonas</taxon>
    </lineage>
</organism>
<dbReference type="GO" id="GO:0004300">
    <property type="term" value="F:enoyl-CoA hydratase activity"/>
    <property type="evidence" value="ECO:0007669"/>
    <property type="project" value="UniProtKB-ARBA"/>
</dbReference>
<evidence type="ECO:0000256" key="9">
    <source>
        <dbReference type="ARBA" id="ARBA00023098"/>
    </source>
</evidence>
<evidence type="ECO:0000256" key="7">
    <source>
        <dbReference type="ARBA" id="ARBA00023002"/>
    </source>
</evidence>
<evidence type="ECO:0000256" key="16">
    <source>
        <dbReference type="SAM" id="MobiDB-lite"/>
    </source>
</evidence>
<dbReference type="SUPFAM" id="SSF52096">
    <property type="entry name" value="ClpP/crotonase"/>
    <property type="match status" value="1"/>
</dbReference>
<dbReference type="Pfam" id="PF00378">
    <property type="entry name" value="ECH_1"/>
    <property type="match status" value="1"/>
</dbReference>
<evidence type="ECO:0000259" key="17">
    <source>
        <dbReference type="Pfam" id="PF00725"/>
    </source>
</evidence>
<dbReference type="InterPro" id="IPR006176">
    <property type="entry name" value="3-OHacyl-CoA_DH_NAD-bd"/>
</dbReference>
<dbReference type="InterPro" id="IPR018376">
    <property type="entry name" value="Enoyl-CoA_hyd/isom_CS"/>
</dbReference>
<sequence length="693" mass="73758">MSIRLALRESIGILSADSPPVNALSRALRQQLSQALGQVMAAPGLRAVLLTSALPKVFSAGADIKEFSETGPAASPSLLDLVAQIEASPIPFVAVLQGAALGGGLELALACHFRLATADASLGLPEITLGLIPGAGGTQRLPRLVGSAHAQHMILSGAPVKARQAHSWGLVDTVLGENAMDDALAWTQRMLDSGVQPRRVSALAPAASGEANDPPLSRPPGSPLARQAAAECVGAAGLPFQQGLAIEQQWFKRLLNDPASQALRYAFFAERPPLSHPASAARPVLHAAVVGAGTMGRGIMLCLIESGVPALWYDAHPNALCAGIDAINSHYKTLIAKGRIADDAAQARIALIRPVAEISDLRETDIVIEAVFEDMPIKQSIFQALDACMHPGAVLATNTSTLDVDQIASATGRPESVVGLHFFSPANVMRLLEVVRGSRTSPDVMATALSLARRLRKTAIISGVCDGFIGNRMWHQYLRQAALMVERGALPYQVDEAMRNWGFAMGPFQVADLAGLDVGYSIRQRQYIDAPQRPWPAWLDRVSEAGRLGLKAAAGIYSYHEGSREPQRDASIEALIAATSVDSGVVRQHVGADEIATRCVHALIVEAARILEEKIALRASDIDAVFLSGYGFPRLRGGPCYAADALGLSNVVATLQRYAAEAEPDFWRPPALLEQLALRGEPLHRYSKQQEPL</sequence>
<evidence type="ECO:0000256" key="4">
    <source>
        <dbReference type="ARBA" id="ARBA00008750"/>
    </source>
</evidence>
<dbReference type="Gene3D" id="3.40.50.720">
    <property type="entry name" value="NAD(P)-binding Rossmann-like Domain"/>
    <property type="match status" value="1"/>
</dbReference>
<dbReference type="Gene3D" id="1.10.1040.50">
    <property type="match status" value="1"/>
</dbReference>
<dbReference type="SUPFAM" id="SSF51735">
    <property type="entry name" value="NAD(P)-binding Rossmann-fold domains"/>
    <property type="match status" value="1"/>
</dbReference>
<dbReference type="RefSeq" id="WP_073102254.1">
    <property type="nucleotide sequence ID" value="NZ_FQXE01000003.1"/>
</dbReference>
<dbReference type="InterPro" id="IPR001753">
    <property type="entry name" value="Enoyl-CoA_hydra/iso"/>
</dbReference>
<dbReference type="GO" id="GO:0003857">
    <property type="term" value="F:(3S)-3-hydroxyacyl-CoA dehydrogenase (NAD+) activity"/>
    <property type="evidence" value="ECO:0007669"/>
    <property type="project" value="UniProtKB-EC"/>
</dbReference>
<dbReference type="Proteomes" id="UP000184226">
    <property type="component" value="Unassembled WGS sequence"/>
</dbReference>
<dbReference type="FunFam" id="3.40.50.720:FF:000009">
    <property type="entry name" value="Fatty oxidation complex, alpha subunit"/>
    <property type="match status" value="1"/>
</dbReference>
<evidence type="ECO:0000313" key="19">
    <source>
        <dbReference type="EMBL" id="SHH36619.1"/>
    </source>
</evidence>
<dbReference type="Pfam" id="PF00725">
    <property type="entry name" value="3HCDH"/>
    <property type="match status" value="2"/>
</dbReference>
<gene>
    <name evidence="19" type="ORF">SAMN04488135_10351</name>
</gene>
<keyword evidence="7" id="KW-0560">Oxidoreductase</keyword>
<dbReference type="GO" id="GO:0016853">
    <property type="term" value="F:isomerase activity"/>
    <property type="evidence" value="ECO:0007669"/>
    <property type="project" value="UniProtKB-KW"/>
</dbReference>
<evidence type="ECO:0000313" key="20">
    <source>
        <dbReference type="Proteomes" id="UP000184226"/>
    </source>
</evidence>
<keyword evidence="11" id="KW-0413">Isomerase</keyword>
<protein>
    <submittedName>
        <fullName evidence="19">Short chain enoyl-CoA hydratase</fullName>
    </submittedName>
</protein>
<dbReference type="InterPro" id="IPR008927">
    <property type="entry name" value="6-PGluconate_DH-like_C_sf"/>
</dbReference>
<comment type="subcellular location">
    <subcellularLocation>
        <location evidence="1">Peroxisome</location>
    </subcellularLocation>
</comment>
<dbReference type="OrthoDB" id="5287258at2"/>
<dbReference type="GO" id="GO:0070403">
    <property type="term" value="F:NAD+ binding"/>
    <property type="evidence" value="ECO:0007669"/>
    <property type="project" value="InterPro"/>
</dbReference>
<evidence type="ECO:0000256" key="15">
    <source>
        <dbReference type="RuleBase" id="RU003707"/>
    </source>
</evidence>
<evidence type="ECO:0000256" key="8">
    <source>
        <dbReference type="ARBA" id="ARBA00023027"/>
    </source>
</evidence>
<name>A0A1M5SDS2_9BURK</name>
<dbReference type="UniPathway" id="UPA00659"/>
<evidence type="ECO:0000256" key="5">
    <source>
        <dbReference type="ARBA" id="ARBA00022832"/>
    </source>
</evidence>
<feature type="domain" description="3-hydroxyacyl-CoA dehydrogenase C-terminal" evidence="17">
    <location>
        <begin position="595"/>
        <end position="681"/>
    </location>
</feature>
<comment type="similarity">
    <text evidence="4">In the N-terminal section; belongs to the enoyl-CoA hydratase/isomerase family.</text>
</comment>
<keyword evidence="5" id="KW-0276">Fatty acid metabolism</keyword>
<evidence type="ECO:0000256" key="1">
    <source>
        <dbReference type="ARBA" id="ARBA00004275"/>
    </source>
</evidence>
<dbReference type="PROSITE" id="PS00166">
    <property type="entry name" value="ENOYL_COA_HYDRATASE"/>
    <property type="match status" value="1"/>
</dbReference>
<dbReference type="AlphaFoldDB" id="A0A1M5SDS2"/>
<dbReference type="CDD" id="cd06558">
    <property type="entry name" value="crotonase-like"/>
    <property type="match status" value="1"/>
</dbReference>
<proteinExistence type="inferred from homology"/>
<feature type="region of interest" description="Disordered" evidence="16">
    <location>
        <begin position="203"/>
        <end position="224"/>
    </location>
</feature>
<keyword evidence="13" id="KW-0511">Multifunctional enzyme</keyword>
<dbReference type="Gene3D" id="3.90.226.10">
    <property type="entry name" value="2-enoyl-CoA Hydratase, Chain A, domain 1"/>
    <property type="match status" value="1"/>
</dbReference>
<dbReference type="InterPro" id="IPR036291">
    <property type="entry name" value="NAD(P)-bd_dom_sf"/>
</dbReference>
<evidence type="ECO:0000256" key="2">
    <source>
        <dbReference type="ARBA" id="ARBA00005005"/>
    </source>
</evidence>
<dbReference type="STRING" id="658167.SAMN04488135_10351"/>
<dbReference type="GO" id="GO:0006635">
    <property type="term" value="P:fatty acid beta-oxidation"/>
    <property type="evidence" value="ECO:0007669"/>
    <property type="project" value="UniProtKB-UniPathway"/>
</dbReference>
<dbReference type="FunFam" id="1.10.1040.50:FF:000006">
    <property type="entry name" value="Peroxisomal bifunctional enzyme"/>
    <property type="match status" value="1"/>
</dbReference>
<evidence type="ECO:0000256" key="12">
    <source>
        <dbReference type="ARBA" id="ARBA00023239"/>
    </source>
</evidence>
<keyword evidence="9" id="KW-0443">Lipid metabolism</keyword>
<keyword evidence="12" id="KW-0456">Lyase</keyword>
<evidence type="ECO:0000256" key="10">
    <source>
        <dbReference type="ARBA" id="ARBA00023140"/>
    </source>
</evidence>
<feature type="domain" description="3-hydroxyacyl-CoA dehydrogenase NAD binding" evidence="18">
    <location>
        <begin position="287"/>
        <end position="461"/>
    </location>
</feature>
<keyword evidence="6" id="KW-0442">Lipid degradation</keyword>
<evidence type="ECO:0000256" key="3">
    <source>
        <dbReference type="ARBA" id="ARBA00005254"/>
    </source>
</evidence>
<comment type="catalytic activity">
    <reaction evidence="14">
        <text>a (3S)-3-hydroxyacyl-CoA + NAD(+) = a 3-oxoacyl-CoA + NADH + H(+)</text>
        <dbReference type="Rhea" id="RHEA:22432"/>
        <dbReference type="ChEBI" id="CHEBI:15378"/>
        <dbReference type="ChEBI" id="CHEBI:57318"/>
        <dbReference type="ChEBI" id="CHEBI:57540"/>
        <dbReference type="ChEBI" id="CHEBI:57945"/>
        <dbReference type="ChEBI" id="CHEBI:90726"/>
        <dbReference type="EC" id="1.1.1.35"/>
    </reaction>
</comment>
<comment type="pathway">
    <text evidence="2">Lipid metabolism; fatty acid beta-oxidation.</text>
</comment>
<dbReference type="SUPFAM" id="SSF48179">
    <property type="entry name" value="6-phosphogluconate dehydrogenase C-terminal domain-like"/>
    <property type="match status" value="2"/>
</dbReference>
<accession>A0A1M5SDS2</accession>
<dbReference type="Pfam" id="PF02737">
    <property type="entry name" value="3HCDH_N"/>
    <property type="match status" value="1"/>
</dbReference>
<evidence type="ECO:0000256" key="11">
    <source>
        <dbReference type="ARBA" id="ARBA00023235"/>
    </source>
</evidence>
<keyword evidence="10" id="KW-0576">Peroxisome</keyword>
<evidence type="ECO:0000259" key="18">
    <source>
        <dbReference type="Pfam" id="PF02737"/>
    </source>
</evidence>
<evidence type="ECO:0000256" key="14">
    <source>
        <dbReference type="ARBA" id="ARBA00049556"/>
    </source>
</evidence>
<dbReference type="FunFam" id="3.90.226.10:FF:000009">
    <property type="entry name" value="Carnitinyl-CoA dehydratase"/>
    <property type="match status" value="1"/>
</dbReference>
<dbReference type="PANTHER" id="PTHR23309">
    <property type="entry name" value="3-HYDROXYACYL-COA DEHYROGENASE"/>
    <property type="match status" value="1"/>
</dbReference>
<feature type="domain" description="3-hydroxyacyl-CoA dehydrogenase C-terminal" evidence="17">
    <location>
        <begin position="467"/>
        <end position="559"/>
    </location>
</feature>
<evidence type="ECO:0000256" key="13">
    <source>
        <dbReference type="ARBA" id="ARBA00023268"/>
    </source>
</evidence>
<dbReference type="InterPro" id="IPR029045">
    <property type="entry name" value="ClpP/crotonase-like_dom_sf"/>
</dbReference>
<comment type="similarity">
    <text evidence="3 15">Belongs to the enoyl-CoA hydratase/isomerase family.</text>
</comment>
<keyword evidence="8" id="KW-0520">NAD</keyword>
<dbReference type="InterPro" id="IPR006108">
    <property type="entry name" value="3HC_DH_C"/>
</dbReference>